<dbReference type="PANTHER" id="PTHR23317:SF81">
    <property type="entry name" value="DEDICATOR OF CYTOKINESIS PROTEIN 11"/>
    <property type="match status" value="1"/>
</dbReference>
<accession>A0AAX7V995</accession>
<dbReference type="InterPro" id="IPR043161">
    <property type="entry name" value="DOCK_C_lobe_A"/>
</dbReference>
<reference evidence="6" key="3">
    <citation type="submission" date="2025-08" db="UniProtKB">
        <authorList>
            <consortium name="Ensembl"/>
        </authorList>
    </citation>
    <scope>IDENTIFICATION</scope>
</reference>
<dbReference type="PROSITE" id="PS51650">
    <property type="entry name" value="C2_DOCK"/>
    <property type="match status" value="1"/>
</dbReference>
<dbReference type="Gene3D" id="1.20.58.740">
    <property type="match status" value="1"/>
</dbReference>
<evidence type="ECO:0008006" key="8">
    <source>
        <dbReference type="Google" id="ProtNLM"/>
    </source>
</evidence>
<dbReference type="CDD" id="cd08697">
    <property type="entry name" value="C2_Dock-D"/>
    <property type="match status" value="1"/>
</dbReference>
<dbReference type="Pfam" id="PF00169">
    <property type="entry name" value="PH"/>
    <property type="match status" value="1"/>
</dbReference>
<dbReference type="Ensembl" id="ENSACLT00000076938.1">
    <property type="protein sequence ID" value="ENSACLP00000078215.1"/>
    <property type="gene ID" value="ENSACLG00000010763.2"/>
</dbReference>
<dbReference type="InterPro" id="IPR037809">
    <property type="entry name" value="C2_Dock-D"/>
</dbReference>
<protein>
    <recommendedName>
        <fullName evidence="8">Dedicator of cytokinesis 11</fullName>
    </recommendedName>
</protein>
<proteinExistence type="inferred from homology"/>
<dbReference type="Pfam" id="PF20422">
    <property type="entry name" value="DHR-2_Lobe_B"/>
    <property type="match status" value="1"/>
</dbReference>
<dbReference type="Gene3D" id="2.60.40.150">
    <property type="entry name" value="C2 domain"/>
    <property type="match status" value="1"/>
</dbReference>
<evidence type="ECO:0000259" key="4">
    <source>
        <dbReference type="PROSITE" id="PS51650"/>
    </source>
</evidence>
<dbReference type="InterPro" id="IPR043162">
    <property type="entry name" value="DOCK_C_lobe_C"/>
</dbReference>
<dbReference type="GeneTree" id="ENSGT00940000155658"/>
<evidence type="ECO:0000256" key="2">
    <source>
        <dbReference type="PROSITE-ProRule" id="PRU00983"/>
    </source>
</evidence>
<dbReference type="Proteomes" id="UP000265100">
    <property type="component" value="Chromosome 3"/>
</dbReference>
<dbReference type="PANTHER" id="PTHR23317">
    <property type="entry name" value="DEDICATOR OF CYTOKINESIS DOCK"/>
    <property type="match status" value="1"/>
</dbReference>
<dbReference type="Pfam" id="PF14429">
    <property type="entry name" value="DOCK-C2"/>
    <property type="match status" value="1"/>
</dbReference>
<dbReference type="GO" id="GO:0007264">
    <property type="term" value="P:small GTPase-mediated signal transduction"/>
    <property type="evidence" value="ECO:0007669"/>
    <property type="project" value="InterPro"/>
</dbReference>
<dbReference type="InterPro" id="IPR046770">
    <property type="entry name" value="DOCKER_Lobe_B"/>
</dbReference>
<dbReference type="PROSITE" id="PS50003">
    <property type="entry name" value="PH_DOMAIN"/>
    <property type="match status" value="1"/>
</dbReference>
<dbReference type="InterPro" id="IPR026791">
    <property type="entry name" value="DOCK"/>
</dbReference>
<evidence type="ECO:0000256" key="1">
    <source>
        <dbReference type="ARBA" id="ARBA00022658"/>
    </source>
</evidence>
<dbReference type="GO" id="GO:0005085">
    <property type="term" value="F:guanyl-nucleotide exchange factor activity"/>
    <property type="evidence" value="ECO:0007669"/>
    <property type="project" value="UniProtKB-KW"/>
</dbReference>
<dbReference type="CDD" id="cd13267">
    <property type="entry name" value="PH_DOCK-D"/>
    <property type="match status" value="1"/>
</dbReference>
<dbReference type="InterPro" id="IPR027007">
    <property type="entry name" value="C2_DOCK-type_domain"/>
</dbReference>
<dbReference type="SMART" id="SM00233">
    <property type="entry name" value="PH"/>
    <property type="match status" value="1"/>
</dbReference>
<evidence type="ECO:0000259" key="3">
    <source>
        <dbReference type="PROSITE" id="PS50003"/>
    </source>
</evidence>
<feature type="domain" description="PH" evidence="3">
    <location>
        <begin position="164"/>
        <end position="271"/>
    </location>
</feature>
<dbReference type="InterPro" id="IPR035892">
    <property type="entry name" value="C2_domain_sf"/>
</dbReference>
<dbReference type="SUPFAM" id="SSF50729">
    <property type="entry name" value="PH domain-like"/>
    <property type="match status" value="1"/>
</dbReference>
<gene>
    <name evidence="6" type="primary">DOCK11</name>
</gene>
<dbReference type="FunFam" id="1.25.40.410:FF:000001">
    <property type="entry name" value="dedicator of cytokinesis protein 9 isoform X2"/>
    <property type="match status" value="1"/>
</dbReference>
<dbReference type="Pfam" id="PF06920">
    <property type="entry name" value="DHR-2_Lobe_A"/>
    <property type="match status" value="1"/>
</dbReference>
<dbReference type="GO" id="GO:0051491">
    <property type="term" value="P:positive regulation of filopodium assembly"/>
    <property type="evidence" value="ECO:0007669"/>
    <property type="project" value="TreeGrafter"/>
</dbReference>
<sequence length="1883" mass="214985">MSEVRKFTKRLSKPGTAAEVRQSVSEAVRTTVDLEQPKIIEPLDYEAVVFQRKAQIHSDPHRDLLLCPVDDVSESQISRQRRTVVPSVPQNAEREARSLFAKECIKMYNTDWHVINYKYEAYSGDFRMLPSKGLKTDKLPAHVFEIDEDAKDEDSASLCSQRGGILKQGWLQKANINSSLSVSMRVFKRRYFYLSQLPDGSYILNSYKDEKNCKETKGSIYLDSCIDVIQSPKMRRNGFELKMQDRYSHFLAADSEAEMEEWVATLKQALQSSTEAGQDRRNGAESLDCLAYIAAVCLQYTRETDQLSKMNRNEGRLKLSSLDPETQRLDFSGIEPDVKPFEERFGRRIVVSCHDLTFSLQGCVNEKGDGVLTNVEPFFISLALFDVSKSCKISADFHVELNPPSVREMLTDTSAQLPNQIPTTCLDCFISPSLLQGIFSVTNPHADIFLVARVEKVLQNGITHCAEPYMKTSDITKTAQKVLKAAKQTCQRLGQYRMPFAWAAKQVFKDAQGSLDMDGKFSPLYRQDSSKISTDDLIKLLADIRKPEKSKLQIIPGQLNVTIECVPPDFSNTVTSSYIPVKPFEDGCERVSVEIEEFLPEEAKYNYPFTTYKNQLYVYPLQLKYDNQKTFTKARNIAICIQFRDSDEEGAAPLKCIYGKPGDSLFTSSTYAAVLHHNQSPDFYDEVKIELPVHVHEKHHILFTFYHISCESSSKASSKKRDGVESLVGYSWMPLLKDGRMQSLEFQLPVAATLPAGYLSNVDPSLRTHVASTIYPQDLHLHKFFQHCQLMRTASEGNPAELIKYLKCLHAMETHVIITFLPTVLMQLFEVLTAATKEAHEIAVNSLRVIIHIVSKCHEEGLEHYLRSFVKVSCRKHCLCFCLLTTHELLATAVTATLKQTADFNTSNKLLKYSWFFFETMAKSMAQYLQEENRMKMPRAQRFPESFHQALQSLVLSIMPHITIRHSEIPEEARCINLSLANFIKRCLTVMNRGFGFGLVNHYMCHFSPKDPKVLTEMKFDFLMTLCNHEHFIPLNLPMAFGRTKLQRVQGKSSLEFSLTEEYCRNHFLVGLLLREVADALQQAPEVRQQAVGILKNLLIKHAMDDRYTAFKNQQARICLLYLPLYELLYQNLKQLSAQPLISSPGLGLNVSHLTTLLFLGISEQGLMLFLFLLPSCSCYYRYRSQDACVSKLFSSGGKSQTMPPMRCNRASLMQRLQLESVLHHNVNHYVLDILSLFTQCFKNQLLDSDGHNALMKKVFDVYLTFLKVGQSEAALRHVFAALRAFINKFPSVLFKGRVTLCEALCCEVLKCCVSKLASLRAEASALLYLLMRNNYEYTKRKTFLRTHLQIIIAVSQLISDVALTGSSRFQESLSIINNFANSDKAMKSTAFPSEVKGLTKRIRTVLMATAQMREHEKDPEMLLDLQYSLARSYASTPELRRTWLDSMARAHLKNGDLSEAAMCYVHVAALVAEYLNRKKLFPSGLAAFKKITFNIDEEAAMKEDAGMQDVYYTEEVLVEHLEVCVDALWKAERYEVITHIAKLVIPIYEKRHEYEKLSRLYETLHRAYNKIMEVIQSGRRLLGTYFRVAFYGQGFFEEEDGKEYIYKEPKLTGLSEISQRLLTLYGEKFGPENVKIIQDSNKVNPKDLDPKFAYIQVTFVKPHFEEKEAPEKKTDFEKCHNISRFVFETPYTLSGKKHGGVEEQCKRRTILITANTFPYVKKRVEVVAEKQVELKPVDVAIDEMKARTAELIKLCSSQEVDMIQLQLKLQGCVSVQVNAGPMAYARAFLDDSKSNQSGNKKVKELKDVFRRFVEACSMALDINERLIKEDQFEYHEGLKTNFKEMVKELSDIIHEQVILFPRAQLIRHLSVLGVGKSHSALI</sequence>
<reference evidence="7" key="2">
    <citation type="submission" date="2023-03" db="EMBL/GenBank/DDBJ databases">
        <authorList>
            <consortium name="Wellcome Sanger Institute Data Sharing"/>
        </authorList>
    </citation>
    <scope>NUCLEOTIDE SEQUENCE [LARGE SCALE GENOMIC DNA]</scope>
</reference>
<dbReference type="Pfam" id="PF11878">
    <property type="entry name" value="DOCK_C-D_N"/>
    <property type="match status" value="1"/>
</dbReference>
<feature type="domain" description="C2 DOCK-type" evidence="4">
    <location>
        <begin position="613"/>
        <end position="808"/>
    </location>
</feature>
<dbReference type="Gene3D" id="1.25.40.410">
    <property type="match status" value="1"/>
</dbReference>
<dbReference type="Gene3D" id="2.30.29.30">
    <property type="entry name" value="Pleckstrin-homology domain (PH domain)/Phosphotyrosine-binding domain (PTB)"/>
    <property type="match status" value="1"/>
</dbReference>
<dbReference type="InterPro" id="IPR011993">
    <property type="entry name" value="PH-like_dom_sf"/>
</dbReference>
<evidence type="ECO:0000259" key="5">
    <source>
        <dbReference type="PROSITE" id="PS51651"/>
    </source>
</evidence>
<dbReference type="InterPro" id="IPR001849">
    <property type="entry name" value="PH_domain"/>
</dbReference>
<evidence type="ECO:0000313" key="6">
    <source>
        <dbReference type="Ensembl" id="ENSACLP00000078215.1"/>
    </source>
</evidence>
<organism evidence="6 7">
    <name type="scientific">Astatotilapia calliptera</name>
    <name type="common">Eastern happy</name>
    <name type="synonym">Chromis callipterus</name>
    <dbReference type="NCBI Taxonomy" id="8154"/>
    <lineage>
        <taxon>Eukaryota</taxon>
        <taxon>Metazoa</taxon>
        <taxon>Chordata</taxon>
        <taxon>Craniata</taxon>
        <taxon>Vertebrata</taxon>
        <taxon>Euteleostomi</taxon>
        <taxon>Actinopterygii</taxon>
        <taxon>Neopterygii</taxon>
        <taxon>Teleostei</taxon>
        <taxon>Neoteleostei</taxon>
        <taxon>Acanthomorphata</taxon>
        <taxon>Ovalentaria</taxon>
        <taxon>Cichlomorphae</taxon>
        <taxon>Cichliformes</taxon>
        <taxon>Cichlidae</taxon>
        <taxon>African cichlids</taxon>
        <taxon>Pseudocrenilabrinae</taxon>
        <taxon>Haplochromini</taxon>
        <taxon>Astatotilapia</taxon>
    </lineage>
</organism>
<dbReference type="InterPro" id="IPR027357">
    <property type="entry name" value="DOCKER_dom"/>
</dbReference>
<reference evidence="6" key="4">
    <citation type="submission" date="2025-09" db="UniProtKB">
        <authorList>
            <consortium name="Ensembl"/>
        </authorList>
    </citation>
    <scope>IDENTIFICATION</scope>
</reference>
<dbReference type="PROSITE" id="PS51651">
    <property type="entry name" value="DOCKER"/>
    <property type="match status" value="1"/>
</dbReference>
<dbReference type="InterPro" id="IPR046769">
    <property type="entry name" value="DOCKER_Lobe_A"/>
</dbReference>
<dbReference type="FunFam" id="1.20.58.740:FF:000001">
    <property type="entry name" value="dedicator of cytokinesis protein 9 isoform X1"/>
    <property type="match status" value="1"/>
</dbReference>
<dbReference type="InterPro" id="IPR046773">
    <property type="entry name" value="DOCKER_Lobe_C"/>
</dbReference>
<comment type="similarity">
    <text evidence="2">Belongs to the DOCK family.</text>
</comment>
<dbReference type="InterPro" id="IPR021816">
    <property type="entry name" value="DOCK_C/D_N"/>
</dbReference>
<keyword evidence="1" id="KW-0344">Guanine-nucleotide releasing factor</keyword>
<name>A0AAX7V995_ASTCA</name>
<dbReference type="Pfam" id="PF20421">
    <property type="entry name" value="DHR-2_Lobe_C"/>
    <property type="match status" value="1"/>
</dbReference>
<feature type="domain" description="DOCKER" evidence="5">
    <location>
        <begin position="1432"/>
        <end position="1859"/>
    </location>
</feature>
<keyword evidence="7" id="KW-1185">Reference proteome</keyword>
<reference evidence="6 7" key="1">
    <citation type="submission" date="2018-05" db="EMBL/GenBank/DDBJ databases">
        <authorList>
            <person name="Datahose"/>
        </authorList>
    </citation>
    <scope>NUCLEOTIDE SEQUENCE</scope>
</reference>
<evidence type="ECO:0000313" key="7">
    <source>
        <dbReference type="Proteomes" id="UP000265100"/>
    </source>
</evidence>